<feature type="transmembrane region" description="Helical" evidence="1">
    <location>
        <begin position="62"/>
        <end position="81"/>
    </location>
</feature>
<keyword evidence="1" id="KW-1133">Transmembrane helix</keyword>
<accession>A0A6C0ETX6</accession>
<name>A0A6C0ETX6_9ZZZZ</name>
<evidence type="ECO:0000256" key="1">
    <source>
        <dbReference type="SAM" id="Phobius"/>
    </source>
</evidence>
<feature type="transmembrane region" description="Helical" evidence="1">
    <location>
        <begin position="93"/>
        <end position="110"/>
    </location>
</feature>
<dbReference type="EMBL" id="MN738944">
    <property type="protein sequence ID" value="QHT32507.1"/>
    <property type="molecule type" value="Genomic_DNA"/>
</dbReference>
<feature type="transmembrane region" description="Helical" evidence="1">
    <location>
        <begin position="31"/>
        <end position="50"/>
    </location>
</feature>
<feature type="transmembrane region" description="Helical" evidence="1">
    <location>
        <begin position="6"/>
        <end position="24"/>
    </location>
</feature>
<dbReference type="AlphaFoldDB" id="A0A6C0ETX6"/>
<reference evidence="2" key="1">
    <citation type="journal article" date="2020" name="Nature">
        <title>Giant virus diversity and host interactions through global metagenomics.</title>
        <authorList>
            <person name="Schulz F."/>
            <person name="Roux S."/>
            <person name="Paez-Espino D."/>
            <person name="Jungbluth S."/>
            <person name="Walsh D.A."/>
            <person name="Denef V.J."/>
            <person name="McMahon K.D."/>
            <person name="Konstantinidis K.T."/>
            <person name="Eloe-Fadrosh E.A."/>
            <person name="Kyrpides N.C."/>
            <person name="Woyke T."/>
        </authorList>
    </citation>
    <scope>NUCLEOTIDE SEQUENCE</scope>
    <source>
        <strain evidence="2">GVMAG-M-3300009161-30</strain>
    </source>
</reference>
<keyword evidence="1" id="KW-0472">Membrane</keyword>
<evidence type="ECO:0000313" key="2">
    <source>
        <dbReference type="EMBL" id="QHT32507.1"/>
    </source>
</evidence>
<sequence>MSASLFVHLFHILIVGSLFLYVGITRSNIPTFMYPILTTLGIIIILYHSFKVYKKLQVGMNPWVNYIHIFIVGPLLLYIGLNREKTQRLYFELLLMLGFASIGYHGYYLIN</sequence>
<keyword evidence="1" id="KW-0812">Transmembrane</keyword>
<organism evidence="2">
    <name type="scientific">viral metagenome</name>
    <dbReference type="NCBI Taxonomy" id="1070528"/>
    <lineage>
        <taxon>unclassified sequences</taxon>
        <taxon>metagenomes</taxon>
        <taxon>organismal metagenomes</taxon>
    </lineage>
</organism>
<proteinExistence type="predicted"/>
<protein>
    <submittedName>
        <fullName evidence="2">Uncharacterized protein</fullName>
    </submittedName>
</protein>